<sequence>MPILATSVTTAEELLALAVARPFRAPYLPQVIDWICRSAEAECEHAGPGLQAGLAEEVVRRLDAYAASTGPGRNELASRLEDARHAQAVVRAEHYRALAIGHAGPTHGQRQPLTGADLRRLAVTAGKAKVLHGEQDTVVILGGAAGSMVFHPISDQETQRLTQSLREGTSAARELAGDIQRMLARHVRTAGGNESADSGVTVGAHGPEVSVSWQAPAGLPESGQRPGPWEEGGVRSLCKALLIHYGYKPAAAQGGALTISTSEIV</sequence>
<comment type="caution">
    <text evidence="1">The sequence shown here is derived from an EMBL/GenBank/DDBJ whole genome shotgun (WGS) entry which is preliminary data.</text>
</comment>
<organism evidence="1 2">
    <name type="scientific">Streptomyces canus</name>
    <dbReference type="NCBI Taxonomy" id="58343"/>
    <lineage>
        <taxon>Bacteria</taxon>
        <taxon>Bacillati</taxon>
        <taxon>Actinomycetota</taxon>
        <taxon>Actinomycetes</taxon>
        <taxon>Kitasatosporales</taxon>
        <taxon>Streptomycetaceae</taxon>
        <taxon>Streptomyces</taxon>
        <taxon>Streptomyces aurantiacus group</taxon>
    </lineage>
</organism>
<evidence type="ECO:0000313" key="1">
    <source>
        <dbReference type="EMBL" id="KUN57579.1"/>
    </source>
</evidence>
<dbReference type="RefSeq" id="WP_059211459.1">
    <property type="nucleotide sequence ID" value="NZ_KQ948681.1"/>
</dbReference>
<dbReference type="AlphaFoldDB" id="A0A101RL24"/>
<dbReference type="Proteomes" id="UP000053669">
    <property type="component" value="Unassembled WGS sequence"/>
</dbReference>
<evidence type="ECO:0000313" key="2">
    <source>
        <dbReference type="Proteomes" id="UP000053669"/>
    </source>
</evidence>
<proteinExistence type="predicted"/>
<gene>
    <name evidence="1" type="ORF">AQJ46_46795</name>
</gene>
<dbReference type="EMBL" id="LMWU01000070">
    <property type="protein sequence ID" value="KUN57579.1"/>
    <property type="molecule type" value="Genomic_DNA"/>
</dbReference>
<accession>A0A101RL24</accession>
<name>A0A101RL24_9ACTN</name>
<dbReference type="STRING" id="58343.AQJ46_46795"/>
<protein>
    <submittedName>
        <fullName evidence="1">Uncharacterized protein</fullName>
    </submittedName>
</protein>
<reference evidence="1 2" key="1">
    <citation type="submission" date="2015-10" db="EMBL/GenBank/DDBJ databases">
        <title>Draft genome sequence of Streptomyces canus DSM 40017, type strain for the species Streptomyces canus.</title>
        <authorList>
            <person name="Ruckert C."/>
            <person name="Winkler A."/>
            <person name="Kalinowski J."/>
            <person name="Kampfer P."/>
            <person name="Glaeser S."/>
        </authorList>
    </citation>
    <scope>NUCLEOTIDE SEQUENCE [LARGE SCALE GENOMIC DNA]</scope>
    <source>
        <strain evidence="1 2">DSM 40017</strain>
    </source>
</reference>